<keyword evidence="6" id="KW-0812">Transmembrane</keyword>
<keyword evidence="2 6" id="KW-0472">Membrane</keyword>
<dbReference type="InterPro" id="IPR007110">
    <property type="entry name" value="Ig-like_dom"/>
</dbReference>
<dbReference type="SMART" id="SM00409">
    <property type="entry name" value="IG"/>
    <property type="match status" value="4"/>
</dbReference>
<gene>
    <name evidence="9" type="ORF">G4P62_005558</name>
</gene>
<protein>
    <submittedName>
        <fullName evidence="9">Hemicentin-1-like</fullName>
    </submittedName>
</protein>
<dbReference type="Proteomes" id="UP000822369">
    <property type="component" value="Chromosome 3"/>
</dbReference>
<feature type="chain" id="PRO_5039170367" evidence="7">
    <location>
        <begin position="19"/>
        <end position="620"/>
    </location>
</feature>
<dbReference type="SUPFAM" id="SSF48726">
    <property type="entry name" value="Immunoglobulin"/>
    <property type="match status" value="4"/>
</dbReference>
<evidence type="ECO:0000256" key="5">
    <source>
        <dbReference type="ARBA" id="ARBA00023319"/>
    </source>
</evidence>
<proteinExistence type="predicted"/>
<evidence type="ECO:0000313" key="9">
    <source>
        <dbReference type="EMBL" id="KAF7226773.1"/>
    </source>
</evidence>
<dbReference type="SMART" id="SM00408">
    <property type="entry name" value="IGc2"/>
    <property type="match status" value="4"/>
</dbReference>
<reference evidence="9" key="1">
    <citation type="submission" date="2020-03" db="EMBL/GenBank/DDBJ databases">
        <title>Intra-Species Differences in Population Size shape Life History and Genome Evolution.</title>
        <authorList>
            <person name="Willemsen D."/>
            <person name="Cui R."/>
            <person name="Valenzano D.R."/>
        </authorList>
    </citation>
    <scope>NUCLEOTIDE SEQUENCE</scope>
    <source>
        <strain evidence="9">GRZ</strain>
        <tissue evidence="9">Whole</tissue>
    </source>
</reference>
<dbReference type="InterPro" id="IPR036179">
    <property type="entry name" value="Ig-like_dom_sf"/>
</dbReference>
<dbReference type="PANTHER" id="PTHR11640:SF31">
    <property type="entry name" value="IRREGULAR CHIASM C-ROUGHEST PROTEIN-RELATED"/>
    <property type="match status" value="1"/>
</dbReference>
<feature type="transmembrane region" description="Helical" evidence="6">
    <location>
        <begin position="470"/>
        <end position="491"/>
    </location>
</feature>
<comment type="caution">
    <text evidence="9">The sequence shown here is derived from an EMBL/GenBank/DDBJ whole genome shotgun (WGS) entry which is preliminary data.</text>
</comment>
<dbReference type="OMA" id="LYICTIK"/>
<evidence type="ECO:0000256" key="7">
    <source>
        <dbReference type="SAM" id="SignalP"/>
    </source>
</evidence>
<accession>A0A9D2YVS4</accession>
<comment type="subcellular location">
    <subcellularLocation>
        <location evidence="1">Membrane</location>
        <topology evidence="1">Single-pass type I membrane protein</topology>
    </subcellularLocation>
</comment>
<evidence type="ECO:0000256" key="4">
    <source>
        <dbReference type="ARBA" id="ARBA00023180"/>
    </source>
</evidence>
<evidence type="ECO:0000256" key="1">
    <source>
        <dbReference type="ARBA" id="ARBA00004479"/>
    </source>
</evidence>
<evidence type="ECO:0000313" key="10">
    <source>
        <dbReference type="Proteomes" id="UP000822369"/>
    </source>
</evidence>
<keyword evidence="4" id="KW-0325">Glycoprotein</keyword>
<feature type="domain" description="Ig-like" evidence="8">
    <location>
        <begin position="109"/>
        <end position="191"/>
    </location>
</feature>
<dbReference type="InterPro" id="IPR013783">
    <property type="entry name" value="Ig-like_fold"/>
</dbReference>
<feature type="signal peptide" evidence="7">
    <location>
        <begin position="1"/>
        <end position="18"/>
    </location>
</feature>
<dbReference type="PROSITE" id="PS50835">
    <property type="entry name" value="IG_LIKE"/>
    <property type="match status" value="4"/>
</dbReference>
<keyword evidence="6" id="KW-1133">Transmembrane helix</keyword>
<dbReference type="InterPro" id="IPR051275">
    <property type="entry name" value="Cell_adhesion_signaling"/>
</dbReference>
<sequence length="620" mass="67788">MLIVLGATLFFIVTNISSSSDVKKPEIAGATTAEEGDALTLTCTADSSPPPLITWTKLGFNTSLVNRNGSLIIPNVTAGDSGLYICTIKNLNTTLTEKVDVKVKYVRKPKIAGKTVIKEGDTLTLNCTADTFPPSLITWTKSGTNKTLSNKTAPDSGTSDLLVHNVTAEDSGHYLCTSNYLNTSTQDVNVTVIILGKVKIAGDLDVMEGRSLNLSCGVDGFPQTFLTWTKLSSNSILNNGTGSATLFISNVTSDHAGRYICTAEHLNNTERVDVKVKYQRSLRISGETAVVEGQVLNLTCSIDSWPLSFITWTKPGFSSKNGTGAAALVIYNVTAVNGGLHVCTAEYLNKTLREEVNIEVKMLPKILNESGCEAQRDLLTCVCISQGFPLPRIEWLLQEKQTDYSFNTEVSTHTVKSTVVLTENKPSRASAVCVSWNENGKLTRNLMTKKVNEAGQFVKFLQLVTQPGTIIPFVIGVLLSALILCSCRWCCRKKQKMSPAETLEMEMMGQENPPTNNWGPTEYGQFQDQEVEGMEGGTTDVDYSDIKFFAFENKQSAGKNGKKKENSDTDYAKIKPKETRLKVDEGDKVEEEKELNLCAEEVKGEDLAVYSNVSELMDQI</sequence>
<feature type="domain" description="Ig-like" evidence="8">
    <location>
        <begin position="25"/>
        <end position="102"/>
    </location>
</feature>
<dbReference type="OrthoDB" id="10012075at2759"/>
<evidence type="ECO:0000256" key="2">
    <source>
        <dbReference type="ARBA" id="ARBA00023136"/>
    </source>
</evidence>
<organism evidence="9 10">
    <name type="scientific">Nothobranchius furzeri</name>
    <name type="common">Turquoise killifish</name>
    <dbReference type="NCBI Taxonomy" id="105023"/>
    <lineage>
        <taxon>Eukaryota</taxon>
        <taxon>Metazoa</taxon>
        <taxon>Chordata</taxon>
        <taxon>Craniata</taxon>
        <taxon>Vertebrata</taxon>
        <taxon>Euteleostomi</taxon>
        <taxon>Actinopterygii</taxon>
        <taxon>Neopterygii</taxon>
        <taxon>Teleostei</taxon>
        <taxon>Neoteleostei</taxon>
        <taxon>Acanthomorphata</taxon>
        <taxon>Ovalentaria</taxon>
        <taxon>Atherinomorphae</taxon>
        <taxon>Cyprinodontiformes</taxon>
        <taxon>Nothobranchiidae</taxon>
        <taxon>Nothobranchius</taxon>
    </lineage>
</organism>
<evidence type="ECO:0000259" key="8">
    <source>
        <dbReference type="PROSITE" id="PS50835"/>
    </source>
</evidence>
<dbReference type="GO" id="GO:0005911">
    <property type="term" value="C:cell-cell junction"/>
    <property type="evidence" value="ECO:0007669"/>
    <property type="project" value="TreeGrafter"/>
</dbReference>
<dbReference type="InterPro" id="IPR003598">
    <property type="entry name" value="Ig_sub2"/>
</dbReference>
<dbReference type="EMBL" id="JAAVVJ010000003">
    <property type="protein sequence ID" value="KAF7226773.1"/>
    <property type="molecule type" value="Genomic_DNA"/>
</dbReference>
<keyword evidence="3" id="KW-1015">Disulfide bond</keyword>
<name>A0A9D2YVS4_NOTFU</name>
<keyword evidence="7" id="KW-0732">Signal</keyword>
<feature type="domain" description="Ig-like" evidence="8">
    <location>
        <begin position="279"/>
        <end position="359"/>
    </location>
</feature>
<dbReference type="AlphaFoldDB" id="A0A9D2YVS4"/>
<keyword evidence="5" id="KW-0393">Immunoglobulin domain</keyword>
<dbReference type="KEGG" id="nfu:107379295"/>
<evidence type="ECO:0000256" key="6">
    <source>
        <dbReference type="SAM" id="Phobius"/>
    </source>
</evidence>
<dbReference type="Gene3D" id="2.60.40.10">
    <property type="entry name" value="Immunoglobulins"/>
    <property type="match status" value="5"/>
</dbReference>
<dbReference type="GO" id="GO:0098609">
    <property type="term" value="P:cell-cell adhesion"/>
    <property type="evidence" value="ECO:0007669"/>
    <property type="project" value="TreeGrafter"/>
</dbReference>
<dbReference type="GO" id="GO:0050839">
    <property type="term" value="F:cell adhesion molecule binding"/>
    <property type="evidence" value="ECO:0007669"/>
    <property type="project" value="TreeGrafter"/>
</dbReference>
<dbReference type="GO" id="GO:0005886">
    <property type="term" value="C:plasma membrane"/>
    <property type="evidence" value="ECO:0007669"/>
    <property type="project" value="TreeGrafter"/>
</dbReference>
<dbReference type="InterPro" id="IPR003599">
    <property type="entry name" value="Ig_sub"/>
</dbReference>
<dbReference type="Pfam" id="PF13927">
    <property type="entry name" value="Ig_3"/>
    <property type="match status" value="3"/>
</dbReference>
<dbReference type="CDD" id="cd00096">
    <property type="entry name" value="Ig"/>
    <property type="match status" value="1"/>
</dbReference>
<dbReference type="PANTHER" id="PTHR11640">
    <property type="entry name" value="NEPHRIN"/>
    <property type="match status" value="1"/>
</dbReference>
<evidence type="ECO:0000256" key="3">
    <source>
        <dbReference type="ARBA" id="ARBA00023157"/>
    </source>
</evidence>
<feature type="domain" description="Ig-like" evidence="8">
    <location>
        <begin position="206"/>
        <end position="277"/>
    </location>
</feature>